<dbReference type="RefSeq" id="WP_162446808.1">
    <property type="nucleotide sequence ID" value="NZ_CP048222.1"/>
</dbReference>
<dbReference type="GO" id="GO:0016787">
    <property type="term" value="F:hydrolase activity"/>
    <property type="evidence" value="ECO:0007669"/>
    <property type="project" value="UniProtKB-KW"/>
</dbReference>
<dbReference type="Gene3D" id="3.40.50.1820">
    <property type="entry name" value="alpha/beta hydrolase"/>
    <property type="match status" value="1"/>
</dbReference>
<evidence type="ECO:0000313" key="1">
    <source>
        <dbReference type="EMBL" id="QHT70854.1"/>
    </source>
</evidence>
<name>A0A6C0GSS7_9BACT</name>
<dbReference type="Proteomes" id="UP000480178">
    <property type="component" value="Chromosome"/>
</dbReference>
<protein>
    <submittedName>
        <fullName evidence="1">Alpha/beta hydrolase</fullName>
    </submittedName>
</protein>
<evidence type="ECO:0000313" key="2">
    <source>
        <dbReference type="Proteomes" id="UP000480178"/>
    </source>
</evidence>
<dbReference type="InterPro" id="IPR029058">
    <property type="entry name" value="AB_hydrolase_fold"/>
</dbReference>
<dbReference type="EMBL" id="CP048222">
    <property type="protein sequence ID" value="QHT70854.1"/>
    <property type="molecule type" value="Genomic_DNA"/>
</dbReference>
<sequence length="136" mass="15492">MIITEEDKKGMPPFITEFMANYPAMAESMARAFTVSKDSAVVHRIVNSYKQADPNIAVPTLMNLYPKAAEAKRKLQTLPFEMKFIMSTNTPYDEDSLKKYCRHGYRIVTIDSAGHFPMIEQPIGFNKALRQLLVTK</sequence>
<dbReference type="AlphaFoldDB" id="A0A6C0GSS7"/>
<dbReference type="SUPFAM" id="SSF53474">
    <property type="entry name" value="alpha/beta-Hydrolases"/>
    <property type="match status" value="1"/>
</dbReference>
<proteinExistence type="predicted"/>
<keyword evidence="2" id="KW-1185">Reference proteome</keyword>
<gene>
    <name evidence="1" type="ORF">GXP67_31510</name>
</gene>
<keyword evidence="1" id="KW-0378">Hydrolase</keyword>
<reference evidence="1 2" key="1">
    <citation type="submission" date="2020-01" db="EMBL/GenBank/DDBJ databases">
        <authorList>
            <person name="Kim M.K."/>
        </authorList>
    </citation>
    <scope>NUCLEOTIDE SEQUENCE [LARGE SCALE GENOMIC DNA]</scope>
    <source>
        <strain evidence="1 2">172606-1</strain>
    </source>
</reference>
<accession>A0A6C0GSS7</accession>
<organism evidence="1 2">
    <name type="scientific">Rhodocytophaga rosea</name>
    <dbReference type="NCBI Taxonomy" id="2704465"/>
    <lineage>
        <taxon>Bacteria</taxon>
        <taxon>Pseudomonadati</taxon>
        <taxon>Bacteroidota</taxon>
        <taxon>Cytophagia</taxon>
        <taxon>Cytophagales</taxon>
        <taxon>Rhodocytophagaceae</taxon>
        <taxon>Rhodocytophaga</taxon>
    </lineage>
</organism>
<dbReference type="KEGG" id="rhoz:GXP67_31510"/>